<dbReference type="InterPro" id="IPR052536">
    <property type="entry name" value="ABC-4_Integral_Memb_Prot"/>
</dbReference>
<evidence type="ECO:0000256" key="1">
    <source>
        <dbReference type="ARBA" id="ARBA00004651"/>
    </source>
</evidence>
<comment type="subcellular location">
    <subcellularLocation>
        <location evidence="1 6">Cell membrane</location>
        <topology evidence="1 6">Multi-pass membrane protein</topology>
    </subcellularLocation>
</comment>
<dbReference type="InterPro" id="IPR003838">
    <property type="entry name" value="ABC3_permease_C"/>
</dbReference>
<organism evidence="8 9">
    <name type="scientific">Coprococcus catus</name>
    <dbReference type="NCBI Taxonomy" id="116085"/>
    <lineage>
        <taxon>Bacteria</taxon>
        <taxon>Bacillati</taxon>
        <taxon>Bacillota</taxon>
        <taxon>Clostridia</taxon>
        <taxon>Lachnospirales</taxon>
        <taxon>Lachnospiraceae</taxon>
        <taxon>Coprococcus</taxon>
    </lineage>
</organism>
<dbReference type="RefSeq" id="WP_117540490.1">
    <property type="nucleotide sequence ID" value="NZ_QVFD01000010.1"/>
</dbReference>
<reference evidence="8 9" key="1">
    <citation type="submission" date="2018-08" db="EMBL/GenBank/DDBJ databases">
        <title>A genome reference for cultivated species of the human gut microbiota.</title>
        <authorList>
            <person name="Zou Y."/>
            <person name="Xue W."/>
            <person name="Luo G."/>
        </authorList>
    </citation>
    <scope>NUCLEOTIDE SEQUENCE [LARGE SCALE GENOMIC DNA]</scope>
    <source>
        <strain evidence="8 9">AM28-39</strain>
    </source>
</reference>
<proteinExistence type="inferred from homology"/>
<evidence type="ECO:0000313" key="9">
    <source>
        <dbReference type="Proteomes" id="UP000261231"/>
    </source>
</evidence>
<keyword evidence="5 6" id="KW-0472">Membrane</keyword>
<sequence>MLSKLAFKNASKSIRDYAVYFFTLVLAVCIFYMFNSIYAQKDIMVVTETTAESMKALRQILSYISVFVAVVLGFLIVYANNFFIRRRKKELGVYMTLGMSKRNISMILMLETSFMAGMALVTGLLLGIFGSQMMSVFTAKIFEADLSAYRFVFAPDAAVKSVIYFGVIFLVVMLLNTITIGKYKLIDLLYGGRKNETIRIKNMKTAMEVFVASILCLAAAYALILNNGIIHVNLYFALSIILGTVGTLLFFWSLSGILVKIMQRNKRLYFKQLNMFVVRQFSSKINTNFVSLSVVCIVLLLVIGIFSTGYSMQNILSTQLRAEIPYEYSVIDYNYGESDTILSRLPSEIKDSSLIADSYECVEGTMAEGKAYYKDYDVQIPETMSAYGFGDTPLTFVSLSDYNGMRKLQGMDEVDLSENNYRILYDNENVRELAEQFHDKNINITIDENVLSPTNEAEEFIMSNSGMGQIIFVVADAWMKNMNVDTMIWNVQCVSEDAAKEFGALLDNYQEKSERECAFVHYVSKQQVYESSVTTKAIIAFLAIYLGIVFMIACAAILAIQQLSEATDNVERYNLLKKLGVERRELNRALFIQILSYFLFPLLLAVIHSVVGLTVASREVIEVFGDMNVASTIFATSVFIVLVYGSYFLLTYVGSKSVINKG</sequence>
<name>A0A3E2XLL0_9FIRM</name>
<feature type="transmembrane region" description="Helical" evidence="6">
    <location>
        <begin position="162"/>
        <end position="185"/>
    </location>
</feature>
<evidence type="ECO:0000259" key="7">
    <source>
        <dbReference type="Pfam" id="PF02687"/>
    </source>
</evidence>
<feature type="transmembrane region" description="Helical" evidence="6">
    <location>
        <begin position="104"/>
        <end position="129"/>
    </location>
</feature>
<feature type="transmembrane region" description="Helical" evidence="6">
    <location>
        <begin position="633"/>
        <end position="653"/>
    </location>
</feature>
<keyword evidence="9" id="KW-1185">Reference proteome</keyword>
<protein>
    <submittedName>
        <fullName evidence="8">ABC transporter permease</fullName>
    </submittedName>
</protein>
<dbReference type="InterPro" id="IPR027022">
    <property type="entry name" value="ABC_permease_BceB-typ"/>
</dbReference>
<dbReference type="PANTHER" id="PTHR46795">
    <property type="entry name" value="ABC TRANSPORTER PERMEASE-RELATED-RELATED"/>
    <property type="match status" value="1"/>
</dbReference>
<keyword evidence="2 6" id="KW-1003">Cell membrane</keyword>
<dbReference type="Pfam" id="PF02687">
    <property type="entry name" value="FtsX"/>
    <property type="match status" value="1"/>
</dbReference>
<feature type="transmembrane region" description="Helical" evidence="6">
    <location>
        <begin position="60"/>
        <end position="83"/>
    </location>
</feature>
<dbReference type="GO" id="GO:0055085">
    <property type="term" value="P:transmembrane transport"/>
    <property type="evidence" value="ECO:0007669"/>
    <property type="project" value="UniProtKB-UniRule"/>
</dbReference>
<accession>A0A3E2XLL0</accession>
<feature type="transmembrane region" description="Helical" evidence="6">
    <location>
        <begin position="590"/>
        <end position="613"/>
    </location>
</feature>
<feature type="transmembrane region" description="Helical" evidence="6">
    <location>
        <begin position="20"/>
        <end position="40"/>
    </location>
</feature>
<feature type="domain" description="ABC3 transporter permease C-terminal" evidence="7">
    <location>
        <begin position="64"/>
        <end position="178"/>
    </location>
</feature>
<evidence type="ECO:0000256" key="2">
    <source>
        <dbReference type="ARBA" id="ARBA00022475"/>
    </source>
</evidence>
<gene>
    <name evidence="8" type="ORF">DW747_10610</name>
</gene>
<evidence type="ECO:0000256" key="5">
    <source>
        <dbReference type="ARBA" id="ARBA00023136"/>
    </source>
</evidence>
<evidence type="ECO:0000256" key="3">
    <source>
        <dbReference type="ARBA" id="ARBA00022692"/>
    </source>
</evidence>
<feature type="transmembrane region" description="Helical" evidence="6">
    <location>
        <begin position="206"/>
        <end position="224"/>
    </location>
</feature>
<dbReference type="PIRSF" id="PIRSF018968">
    <property type="entry name" value="ABC_permease_BceB"/>
    <property type="match status" value="1"/>
</dbReference>
<feature type="transmembrane region" description="Helical" evidence="6">
    <location>
        <begin position="289"/>
        <end position="310"/>
    </location>
</feature>
<evidence type="ECO:0000256" key="6">
    <source>
        <dbReference type="PIRNR" id="PIRNR018968"/>
    </source>
</evidence>
<comment type="similarity">
    <text evidence="6">Belongs to the ABC-4 integral membrane protein family.</text>
</comment>
<keyword evidence="4 6" id="KW-1133">Transmembrane helix</keyword>
<keyword evidence="6" id="KW-0813">Transport</keyword>
<comment type="caution">
    <text evidence="8">The sequence shown here is derived from an EMBL/GenBank/DDBJ whole genome shotgun (WGS) entry which is preliminary data.</text>
</comment>
<dbReference type="Proteomes" id="UP000261231">
    <property type="component" value="Unassembled WGS sequence"/>
</dbReference>
<dbReference type="PANTHER" id="PTHR46795:SF3">
    <property type="entry name" value="ABC TRANSPORTER PERMEASE"/>
    <property type="match status" value="1"/>
</dbReference>
<dbReference type="OrthoDB" id="9781780at2"/>
<keyword evidence="3 6" id="KW-0812">Transmembrane</keyword>
<feature type="transmembrane region" description="Helical" evidence="6">
    <location>
        <begin position="236"/>
        <end position="259"/>
    </location>
</feature>
<dbReference type="GO" id="GO:0005886">
    <property type="term" value="C:plasma membrane"/>
    <property type="evidence" value="ECO:0007669"/>
    <property type="project" value="UniProtKB-SubCell"/>
</dbReference>
<evidence type="ECO:0000256" key="4">
    <source>
        <dbReference type="ARBA" id="ARBA00022989"/>
    </source>
</evidence>
<dbReference type="EMBL" id="QVFD01000010">
    <property type="protein sequence ID" value="RGC45799.1"/>
    <property type="molecule type" value="Genomic_DNA"/>
</dbReference>
<evidence type="ECO:0000313" key="8">
    <source>
        <dbReference type="EMBL" id="RGC45799.1"/>
    </source>
</evidence>
<feature type="transmembrane region" description="Helical" evidence="6">
    <location>
        <begin position="537"/>
        <end position="560"/>
    </location>
</feature>
<dbReference type="AlphaFoldDB" id="A0A3E2XLL0"/>